<organism evidence="3 4">
    <name type="scientific">Anaerobutyricum hallii</name>
    <dbReference type="NCBI Taxonomy" id="39488"/>
    <lineage>
        <taxon>Bacteria</taxon>
        <taxon>Bacillati</taxon>
        <taxon>Bacillota</taxon>
        <taxon>Clostridia</taxon>
        <taxon>Lachnospirales</taxon>
        <taxon>Lachnospiraceae</taxon>
        <taxon>Anaerobutyricum</taxon>
    </lineage>
</organism>
<sequence>MDYGLKDKVVLVTGSTKGLGKAIAELIAQEGGIPVVTGRREKEVHEIMMELREKYQDERIQGYCVDFSELSSVDFIFDVIKKDLGSIDVLINNAGIWPTAYVVDMKPEDFERTIRVNLEVPYLLCQKFVQEKIAAQQKGKIVNIVSQAAFHGSTTGHAHYAASKAGLVSFSISLAREVAKYGINVNMVAPGMVRTPMTEEALKAKSDYYNGRIPIGRVAEPEEVAQAAVFLASKCADYYTGITFDATGGMLMR</sequence>
<accession>A0A173S2R2</accession>
<dbReference type="RefSeq" id="WP_022170427.1">
    <property type="nucleotide sequence ID" value="NZ_CYYC01000005.1"/>
</dbReference>
<dbReference type="GO" id="GO:0004316">
    <property type="term" value="F:3-oxoacyl-[acyl-carrier-protein] reductase (NADPH) activity"/>
    <property type="evidence" value="ECO:0007669"/>
    <property type="project" value="UniProtKB-EC"/>
</dbReference>
<dbReference type="PANTHER" id="PTHR42760">
    <property type="entry name" value="SHORT-CHAIN DEHYDROGENASES/REDUCTASES FAMILY MEMBER"/>
    <property type="match status" value="1"/>
</dbReference>
<dbReference type="InterPro" id="IPR002347">
    <property type="entry name" value="SDR_fam"/>
</dbReference>
<evidence type="ECO:0000256" key="2">
    <source>
        <dbReference type="ARBA" id="ARBA00023002"/>
    </source>
</evidence>
<name>A0A173S2R2_9FIRM</name>
<dbReference type="FunFam" id="3.40.50.720:FF:000173">
    <property type="entry name" value="3-oxoacyl-[acyl-carrier protein] reductase"/>
    <property type="match status" value="1"/>
</dbReference>
<proteinExistence type="inferred from homology"/>
<dbReference type="PANTHER" id="PTHR42760:SF133">
    <property type="entry name" value="3-OXOACYL-[ACYL-CARRIER-PROTEIN] REDUCTASE"/>
    <property type="match status" value="1"/>
</dbReference>
<evidence type="ECO:0000256" key="1">
    <source>
        <dbReference type="ARBA" id="ARBA00006484"/>
    </source>
</evidence>
<dbReference type="EMBL" id="CYYC01000005">
    <property type="protein sequence ID" value="CUM84491.1"/>
    <property type="molecule type" value="Genomic_DNA"/>
</dbReference>
<reference evidence="3 4" key="1">
    <citation type="submission" date="2015-09" db="EMBL/GenBank/DDBJ databases">
        <authorList>
            <consortium name="Pathogen Informatics"/>
        </authorList>
    </citation>
    <scope>NUCLEOTIDE SEQUENCE [LARGE SCALE GENOMIC DNA]</scope>
    <source>
        <strain evidence="3 4">2789STDY5834966</strain>
    </source>
</reference>
<evidence type="ECO:0000313" key="4">
    <source>
        <dbReference type="Proteomes" id="UP000095390"/>
    </source>
</evidence>
<keyword evidence="2 3" id="KW-0560">Oxidoreductase</keyword>
<dbReference type="InterPro" id="IPR036291">
    <property type="entry name" value="NAD(P)-bd_dom_sf"/>
</dbReference>
<dbReference type="PRINTS" id="PR00080">
    <property type="entry name" value="SDRFAMILY"/>
</dbReference>
<protein>
    <submittedName>
        <fullName evidence="3">3-oxoacyl-[acyl-carrier-protein] reductase FabG</fullName>
        <ecNumber evidence="3">1.1.1.100</ecNumber>
    </submittedName>
</protein>
<dbReference type="PRINTS" id="PR00081">
    <property type="entry name" value="GDHRDH"/>
</dbReference>
<dbReference type="Gene3D" id="3.40.50.720">
    <property type="entry name" value="NAD(P)-binding Rossmann-like Domain"/>
    <property type="match status" value="1"/>
</dbReference>
<dbReference type="AlphaFoldDB" id="A0A173S2R2"/>
<dbReference type="SUPFAM" id="SSF51735">
    <property type="entry name" value="NAD(P)-binding Rossmann-fold domains"/>
    <property type="match status" value="1"/>
</dbReference>
<gene>
    <name evidence="3" type="primary">fabG_2</name>
    <name evidence="3" type="ORF">ERS852578_00616</name>
</gene>
<dbReference type="EC" id="1.1.1.100" evidence="3"/>
<evidence type="ECO:0000313" key="3">
    <source>
        <dbReference type="EMBL" id="CUM84491.1"/>
    </source>
</evidence>
<dbReference type="Proteomes" id="UP000095390">
    <property type="component" value="Unassembled WGS sequence"/>
</dbReference>
<dbReference type="OrthoDB" id="9803333at2"/>
<dbReference type="Pfam" id="PF13561">
    <property type="entry name" value="adh_short_C2"/>
    <property type="match status" value="1"/>
</dbReference>
<comment type="similarity">
    <text evidence="1">Belongs to the short-chain dehydrogenases/reductases (SDR) family.</text>
</comment>